<comment type="subcellular location">
    <subcellularLocation>
        <location evidence="2">Membrane</location>
    </subcellularLocation>
</comment>
<dbReference type="EC" id="2.7.13.3" evidence="3"/>
<sequence>MNYEDIEKLRSELLDTKKKLADYAMMHNMLNRISSIESESDVIKGIYEVFTILCAPAQLIYFPVVQGAFDQKEYLDKNFLHQEQEIQELINSDIDYVWADSQKGFFLKIKHINEPIGIIKIHEFTFPEYRHHYLNLALSITQVLGLAIDNSRKYNKLKQAKEEINKARKAADTANQAKSDFLANMSHELRTPLNGILGYAQILKMDGCLTSPQKSGIDVIERSGKHLLNLINEILDLSKIEARKMEINSSDFYLSVFLNSVVNMIKVHAEKKNIEFHADIAQDIPQTVRGDEKRLGQVLLNLLSNAVKFTHKGEVAFHVFKSGSRIFFKVSDSGIGIAQDDLENIFLPFKQVGRHARTIEGTGLGLSISRKLVRLMGGELNVQSEQDKGSVFSFDLELPEVSDPDEMRIIENRSITGFKGKKKKILVIDDLLENRSVLMGLLLPLGFEVVEAVNGRDGLDLAYEFMPDLVLIDLVMPVMDGFEAVRLMRKSNQLKNVKIIAVSASTSLSHQEIISKSNFDDFIRKPVDFDEVFKALETCLELEWIYGENICREPDCISDNLKLVLPGRSDLESIYQYTRNGDIMKIRQKIDEIQAKDVQYALFAKEMGKLALSFQIKEIREKIKGYLDTDHE</sequence>
<evidence type="ECO:0000313" key="17">
    <source>
        <dbReference type="Proteomes" id="UP000663720"/>
    </source>
</evidence>
<keyword evidence="10" id="KW-0472">Membrane</keyword>
<dbReference type="SMART" id="SM00448">
    <property type="entry name" value="REC"/>
    <property type="match status" value="1"/>
</dbReference>
<gene>
    <name evidence="16" type="ORF">dnl_43680</name>
</gene>
<evidence type="ECO:0000256" key="11">
    <source>
        <dbReference type="ARBA" id="ARBA00023306"/>
    </source>
</evidence>
<dbReference type="GO" id="GO:0005886">
    <property type="term" value="C:plasma membrane"/>
    <property type="evidence" value="ECO:0007669"/>
    <property type="project" value="TreeGrafter"/>
</dbReference>
<dbReference type="Pfam" id="PF00512">
    <property type="entry name" value="HisKA"/>
    <property type="match status" value="1"/>
</dbReference>
<dbReference type="GO" id="GO:0009927">
    <property type="term" value="F:histidine phosphotransfer kinase activity"/>
    <property type="evidence" value="ECO:0007669"/>
    <property type="project" value="TreeGrafter"/>
</dbReference>
<dbReference type="Gene3D" id="1.10.287.130">
    <property type="match status" value="1"/>
</dbReference>
<comment type="catalytic activity">
    <reaction evidence="1">
        <text>ATP + protein L-histidine = ADP + protein N-phospho-L-histidine.</text>
        <dbReference type="EC" id="2.7.13.3"/>
    </reaction>
</comment>
<evidence type="ECO:0000256" key="7">
    <source>
        <dbReference type="ARBA" id="ARBA00022777"/>
    </source>
</evidence>
<keyword evidence="13" id="KW-0175">Coiled coil</keyword>
<keyword evidence="5" id="KW-0808">Transferase</keyword>
<feature type="modified residue" description="4-aspartylphosphate" evidence="12">
    <location>
        <position position="473"/>
    </location>
</feature>
<dbReference type="CDD" id="cd17546">
    <property type="entry name" value="REC_hyHK_CKI1_RcsC-like"/>
    <property type="match status" value="1"/>
</dbReference>
<dbReference type="InterPro" id="IPR036097">
    <property type="entry name" value="HisK_dim/P_sf"/>
</dbReference>
<dbReference type="Gene3D" id="3.40.50.2300">
    <property type="match status" value="1"/>
</dbReference>
<feature type="coiled-coil region" evidence="13">
    <location>
        <begin position="150"/>
        <end position="177"/>
    </location>
</feature>
<dbReference type="PANTHER" id="PTHR43047:SF72">
    <property type="entry name" value="OSMOSENSING HISTIDINE PROTEIN KINASE SLN1"/>
    <property type="match status" value="1"/>
</dbReference>
<keyword evidence="7 16" id="KW-0418">Kinase</keyword>
<keyword evidence="4 12" id="KW-0597">Phosphoprotein</keyword>
<keyword evidence="11" id="KW-0131">Cell cycle</keyword>
<dbReference type="EMBL" id="CP061799">
    <property type="protein sequence ID" value="QTA82007.1"/>
    <property type="molecule type" value="Genomic_DNA"/>
</dbReference>
<dbReference type="SMART" id="SM00387">
    <property type="entry name" value="HATPase_c"/>
    <property type="match status" value="1"/>
</dbReference>
<dbReference type="FunFam" id="3.30.565.10:FF:000010">
    <property type="entry name" value="Sensor histidine kinase RcsC"/>
    <property type="match status" value="1"/>
</dbReference>
<dbReference type="PANTHER" id="PTHR43047">
    <property type="entry name" value="TWO-COMPONENT HISTIDINE PROTEIN KINASE"/>
    <property type="match status" value="1"/>
</dbReference>
<dbReference type="InterPro" id="IPR003594">
    <property type="entry name" value="HATPase_dom"/>
</dbReference>
<dbReference type="InterPro" id="IPR004358">
    <property type="entry name" value="Sig_transdc_His_kin-like_C"/>
</dbReference>
<dbReference type="Proteomes" id="UP000663720">
    <property type="component" value="Chromosome"/>
</dbReference>
<dbReference type="Gene3D" id="3.30.565.10">
    <property type="entry name" value="Histidine kinase-like ATPase, C-terminal domain"/>
    <property type="match status" value="1"/>
</dbReference>
<dbReference type="InterPro" id="IPR036890">
    <property type="entry name" value="HATPase_C_sf"/>
</dbReference>
<evidence type="ECO:0000256" key="1">
    <source>
        <dbReference type="ARBA" id="ARBA00000085"/>
    </source>
</evidence>
<dbReference type="SUPFAM" id="SSF52172">
    <property type="entry name" value="CheY-like"/>
    <property type="match status" value="1"/>
</dbReference>
<feature type="domain" description="Response regulatory" evidence="15">
    <location>
        <begin position="424"/>
        <end position="540"/>
    </location>
</feature>
<evidence type="ECO:0000256" key="13">
    <source>
        <dbReference type="SAM" id="Coils"/>
    </source>
</evidence>
<dbReference type="CDD" id="cd16922">
    <property type="entry name" value="HATPase_EvgS-ArcB-TorS-like"/>
    <property type="match status" value="1"/>
</dbReference>
<dbReference type="GO" id="GO:0005524">
    <property type="term" value="F:ATP binding"/>
    <property type="evidence" value="ECO:0007669"/>
    <property type="project" value="UniProtKB-KW"/>
</dbReference>
<dbReference type="SUPFAM" id="SSF47384">
    <property type="entry name" value="Homodimeric domain of signal transducing histidine kinase"/>
    <property type="match status" value="1"/>
</dbReference>
<evidence type="ECO:0000256" key="5">
    <source>
        <dbReference type="ARBA" id="ARBA00022679"/>
    </source>
</evidence>
<dbReference type="AlphaFoldDB" id="A0A975BB11"/>
<dbReference type="InterPro" id="IPR005467">
    <property type="entry name" value="His_kinase_dom"/>
</dbReference>
<keyword evidence="6" id="KW-0547">Nucleotide-binding</keyword>
<evidence type="ECO:0000256" key="12">
    <source>
        <dbReference type="PROSITE-ProRule" id="PRU00169"/>
    </source>
</evidence>
<dbReference type="KEGG" id="dli:dnl_43680"/>
<evidence type="ECO:0000256" key="4">
    <source>
        <dbReference type="ARBA" id="ARBA00022553"/>
    </source>
</evidence>
<dbReference type="Pfam" id="PF02518">
    <property type="entry name" value="HATPase_c"/>
    <property type="match status" value="1"/>
</dbReference>
<dbReference type="InterPro" id="IPR011006">
    <property type="entry name" value="CheY-like_superfamily"/>
</dbReference>
<evidence type="ECO:0000259" key="14">
    <source>
        <dbReference type="PROSITE" id="PS50109"/>
    </source>
</evidence>
<dbReference type="SUPFAM" id="SSF55874">
    <property type="entry name" value="ATPase domain of HSP90 chaperone/DNA topoisomerase II/histidine kinase"/>
    <property type="match status" value="1"/>
</dbReference>
<keyword evidence="8" id="KW-0067">ATP-binding</keyword>
<dbReference type="InterPro" id="IPR003661">
    <property type="entry name" value="HisK_dim/P_dom"/>
</dbReference>
<proteinExistence type="predicted"/>
<organism evidence="16 17">
    <name type="scientific">Desulfonema limicola</name>
    <dbReference type="NCBI Taxonomy" id="45656"/>
    <lineage>
        <taxon>Bacteria</taxon>
        <taxon>Pseudomonadati</taxon>
        <taxon>Thermodesulfobacteriota</taxon>
        <taxon>Desulfobacteria</taxon>
        <taxon>Desulfobacterales</taxon>
        <taxon>Desulfococcaceae</taxon>
        <taxon>Desulfonema</taxon>
    </lineage>
</organism>
<evidence type="ECO:0000313" key="16">
    <source>
        <dbReference type="EMBL" id="QTA82007.1"/>
    </source>
</evidence>
<dbReference type="SMART" id="SM00388">
    <property type="entry name" value="HisKA"/>
    <property type="match status" value="1"/>
</dbReference>
<dbReference type="CDD" id="cd00082">
    <property type="entry name" value="HisKA"/>
    <property type="match status" value="1"/>
</dbReference>
<dbReference type="Pfam" id="PF00072">
    <property type="entry name" value="Response_reg"/>
    <property type="match status" value="1"/>
</dbReference>
<dbReference type="PRINTS" id="PR00344">
    <property type="entry name" value="BCTRLSENSOR"/>
</dbReference>
<evidence type="ECO:0000256" key="6">
    <source>
        <dbReference type="ARBA" id="ARBA00022741"/>
    </source>
</evidence>
<accession>A0A975BB11</accession>
<evidence type="ECO:0000256" key="8">
    <source>
        <dbReference type="ARBA" id="ARBA00022840"/>
    </source>
</evidence>
<evidence type="ECO:0000256" key="2">
    <source>
        <dbReference type="ARBA" id="ARBA00004370"/>
    </source>
</evidence>
<dbReference type="GO" id="GO:0000155">
    <property type="term" value="F:phosphorelay sensor kinase activity"/>
    <property type="evidence" value="ECO:0007669"/>
    <property type="project" value="InterPro"/>
</dbReference>
<keyword evidence="17" id="KW-1185">Reference proteome</keyword>
<dbReference type="InterPro" id="IPR001789">
    <property type="entry name" value="Sig_transdc_resp-reg_receiver"/>
</dbReference>
<reference evidence="16" key="1">
    <citation type="journal article" date="2021" name="Microb. Physiol.">
        <title>Proteogenomic Insights into the Physiology of Marine, Sulfate-Reducing, Filamentous Desulfonema limicola and Desulfonema magnum.</title>
        <authorList>
            <person name="Schnaars V."/>
            <person name="Wohlbrand L."/>
            <person name="Scheve S."/>
            <person name="Hinrichs C."/>
            <person name="Reinhardt R."/>
            <person name="Rabus R."/>
        </authorList>
    </citation>
    <scope>NUCLEOTIDE SEQUENCE</scope>
    <source>
        <strain evidence="16">5ac10</strain>
    </source>
</reference>
<name>A0A975BB11_9BACT</name>
<evidence type="ECO:0000256" key="9">
    <source>
        <dbReference type="ARBA" id="ARBA00023012"/>
    </source>
</evidence>
<evidence type="ECO:0000259" key="15">
    <source>
        <dbReference type="PROSITE" id="PS50110"/>
    </source>
</evidence>
<dbReference type="PROSITE" id="PS50109">
    <property type="entry name" value="HIS_KIN"/>
    <property type="match status" value="1"/>
</dbReference>
<feature type="domain" description="Histidine kinase" evidence="14">
    <location>
        <begin position="184"/>
        <end position="400"/>
    </location>
</feature>
<protein>
    <recommendedName>
        <fullName evidence="3">histidine kinase</fullName>
        <ecNumber evidence="3">2.7.13.3</ecNumber>
    </recommendedName>
</protein>
<dbReference type="FunFam" id="1.10.287.130:FF:000038">
    <property type="entry name" value="Sensory transduction histidine kinase"/>
    <property type="match status" value="1"/>
</dbReference>
<keyword evidence="9" id="KW-0902">Two-component regulatory system</keyword>
<evidence type="ECO:0000256" key="3">
    <source>
        <dbReference type="ARBA" id="ARBA00012438"/>
    </source>
</evidence>
<dbReference type="PROSITE" id="PS50110">
    <property type="entry name" value="RESPONSE_REGULATORY"/>
    <property type="match status" value="1"/>
</dbReference>
<evidence type="ECO:0000256" key="10">
    <source>
        <dbReference type="ARBA" id="ARBA00023136"/>
    </source>
</evidence>